<dbReference type="PANTHER" id="PTHR30576">
    <property type="entry name" value="COLANIC BIOSYNTHESIS UDP-GLUCOSE LIPID CARRIER TRANSFERASE"/>
    <property type="match status" value="1"/>
</dbReference>
<dbReference type="Pfam" id="PF02397">
    <property type="entry name" value="Bac_transf"/>
    <property type="match status" value="1"/>
</dbReference>
<comment type="subcellular location">
    <subcellularLocation>
        <location evidence="1">Membrane</location>
        <topology evidence="1">Multi-pass membrane protein</topology>
    </subcellularLocation>
</comment>
<dbReference type="InterPro" id="IPR017475">
    <property type="entry name" value="EPS_sugar_tfrase"/>
</dbReference>
<feature type="transmembrane region" description="Helical" evidence="7">
    <location>
        <begin position="51"/>
        <end position="71"/>
    </location>
</feature>
<dbReference type="AlphaFoldDB" id="A0A2H0RLT6"/>
<dbReference type="Pfam" id="PF13727">
    <property type="entry name" value="CoA_binding_3"/>
    <property type="match status" value="1"/>
</dbReference>
<evidence type="ECO:0000256" key="3">
    <source>
        <dbReference type="ARBA" id="ARBA00022679"/>
    </source>
</evidence>
<gene>
    <name evidence="9" type="ORF">COV06_03660</name>
</gene>
<keyword evidence="6 7" id="KW-0472">Membrane</keyword>
<comment type="similarity">
    <text evidence="2">Belongs to the bacterial sugar transferase family.</text>
</comment>
<evidence type="ECO:0000256" key="4">
    <source>
        <dbReference type="ARBA" id="ARBA00022692"/>
    </source>
</evidence>
<keyword evidence="4 7" id="KW-0812">Transmembrane</keyword>
<evidence type="ECO:0000256" key="6">
    <source>
        <dbReference type="ARBA" id="ARBA00023136"/>
    </source>
</evidence>
<dbReference type="Proteomes" id="UP000230084">
    <property type="component" value="Unassembled WGS sequence"/>
</dbReference>
<dbReference type="InterPro" id="IPR003362">
    <property type="entry name" value="Bact_transf"/>
</dbReference>
<evidence type="ECO:0000313" key="9">
    <source>
        <dbReference type="EMBL" id="PIR47521.1"/>
    </source>
</evidence>
<dbReference type="NCBIfam" id="TIGR03025">
    <property type="entry name" value="EPS_sugtrans"/>
    <property type="match status" value="1"/>
</dbReference>
<evidence type="ECO:0000313" key="10">
    <source>
        <dbReference type="Proteomes" id="UP000230084"/>
    </source>
</evidence>
<dbReference type="EMBL" id="PCYM01000006">
    <property type="protein sequence ID" value="PIR47521.1"/>
    <property type="molecule type" value="Genomic_DNA"/>
</dbReference>
<reference evidence="9 10" key="1">
    <citation type="submission" date="2017-09" db="EMBL/GenBank/DDBJ databases">
        <title>Depth-based differentiation of microbial function through sediment-hosted aquifers and enrichment of novel symbionts in the deep terrestrial subsurface.</title>
        <authorList>
            <person name="Probst A.J."/>
            <person name="Ladd B."/>
            <person name="Jarett J.K."/>
            <person name="Geller-Mcgrath D.E."/>
            <person name="Sieber C.M."/>
            <person name="Emerson J.B."/>
            <person name="Anantharaman K."/>
            <person name="Thomas B.C."/>
            <person name="Malmstrom R."/>
            <person name="Stieglmeier M."/>
            <person name="Klingl A."/>
            <person name="Woyke T."/>
            <person name="Ryan C.M."/>
            <person name="Banfield J.F."/>
        </authorList>
    </citation>
    <scope>NUCLEOTIDE SEQUENCE [LARGE SCALE GENOMIC DNA]</scope>
    <source>
        <strain evidence="9">CG10_big_fil_rev_8_21_14_0_10_50_16</strain>
    </source>
</reference>
<feature type="transmembrane region" description="Helical" evidence="7">
    <location>
        <begin position="83"/>
        <end position="104"/>
    </location>
</feature>
<dbReference type="GO" id="GO:0016020">
    <property type="term" value="C:membrane"/>
    <property type="evidence" value="ECO:0007669"/>
    <property type="project" value="UniProtKB-SubCell"/>
</dbReference>
<protein>
    <recommendedName>
        <fullName evidence="8">Bacterial sugar transferase domain-containing protein</fullName>
    </recommendedName>
</protein>
<evidence type="ECO:0000259" key="8">
    <source>
        <dbReference type="Pfam" id="PF02397"/>
    </source>
</evidence>
<feature type="transmembrane region" description="Helical" evidence="7">
    <location>
        <begin position="110"/>
        <end position="132"/>
    </location>
</feature>
<organism evidence="9 10">
    <name type="scientific">Candidatus Uhrbacteria bacterium CG10_big_fil_rev_8_21_14_0_10_50_16</name>
    <dbReference type="NCBI Taxonomy" id="1975039"/>
    <lineage>
        <taxon>Bacteria</taxon>
        <taxon>Candidatus Uhriibacteriota</taxon>
    </lineage>
</organism>
<proteinExistence type="inferred from homology"/>
<dbReference type="PANTHER" id="PTHR30576:SF10">
    <property type="entry name" value="SLL5057 PROTEIN"/>
    <property type="match status" value="1"/>
</dbReference>
<evidence type="ECO:0000256" key="1">
    <source>
        <dbReference type="ARBA" id="ARBA00004141"/>
    </source>
</evidence>
<feature type="transmembrane region" description="Helical" evidence="7">
    <location>
        <begin position="7"/>
        <end position="31"/>
    </location>
</feature>
<evidence type="ECO:0000256" key="7">
    <source>
        <dbReference type="SAM" id="Phobius"/>
    </source>
</evidence>
<keyword evidence="3" id="KW-0808">Transferase</keyword>
<sequence>MKRLDLFFAGIRVPIDAAMIVLAGWTAYWIRIHPRVAEVLPVRFNIDVNELLRVVLGVAVFWILIFAANRLYSIKRRSVREEIGRVIYAVSTGMMLVFTVIFFSREIFDSRFIVLVAWVLAMCFVILARLLLRLAQRSLLARGYGQRHVVLIGPKEETLPLMNAFRTNPGLGFHVIGTRTQFNQETQSWIIRKKSRGAVDEVMFANPDASRKEALTLLAFCEQQHINFYYTADLLEASTSKLEPHTFAGIPLFEVKQTPLDGWGRIYKRAFDLIVSLLLILLSSPIQLIVAIVLLVERQGGILFRKLPNGKPVQRVGEGGKPFTFIKFRSMVKDAHKLRFDKDFLAEHGNDRAGTPLFKLEHDPRITRFGQFMRRTSIDEIPQLYLALFGKMSLVGPRPHFPEEVAQYKPEHLKVLTIKPGITGMAQVSGRADLDFNDEVRLDTYYIENWSPLLDLQILAKTAWVVLLSRGAK</sequence>
<evidence type="ECO:0000256" key="5">
    <source>
        <dbReference type="ARBA" id="ARBA00022989"/>
    </source>
</evidence>
<feature type="transmembrane region" description="Helical" evidence="7">
    <location>
        <begin position="273"/>
        <end position="296"/>
    </location>
</feature>
<evidence type="ECO:0000256" key="2">
    <source>
        <dbReference type="ARBA" id="ARBA00006464"/>
    </source>
</evidence>
<name>A0A2H0RLT6_9BACT</name>
<accession>A0A2H0RLT6</accession>
<feature type="domain" description="Bacterial sugar transferase" evidence="8">
    <location>
        <begin position="268"/>
        <end position="467"/>
    </location>
</feature>
<dbReference type="GO" id="GO:0016780">
    <property type="term" value="F:phosphotransferase activity, for other substituted phosphate groups"/>
    <property type="evidence" value="ECO:0007669"/>
    <property type="project" value="TreeGrafter"/>
</dbReference>
<comment type="caution">
    <text evidence="9">The sequence shown here is derived from an EMBL/GenBank/DDBJ whole genome shotgun (WGS) entry which is preliminary data.</text>
</comment>
<keyword evidence="5 7" id="KW-1133">Transmembrane helix</keyword>